<evidence type="ECO:0000256" key="1">
    <source>
        <dbReference type="ARBA" id="ARBA00004236"/>
    </source>
</evidence>
<name>A0ABZ2ER74_9FIRM</name>
<gene>
    <name evidence="7" type="ORF">TEGL_06320</name>
</gene>
<proteinExistence type="predicted"/>
<evidence type="ECO:0000256" key="6">
    <source>
        <dbReference type="SAM" id="Phobius"/>
    </source>
</evidence>
<keyword evidence="3 6" id="KW-0812">Transmembrane</keyword>
<keyword evidence="2" id="KW-1003">Cell membrane</keyword>
<evidence type="ECO:0000313" key="7">
    <source>
        <dbReference type="EMBL" id="WWD82257.1"/>
    </source>
</evidence>
<keyword evidence="8" id="KW-1185">Reference proteome</keyword>
<sequence length="124" mass="13616">MSISQLLEALKVDAASMPMSERLLAGCATALLSMGVVFIVLVLIALIIRIVNVAPEDKKNKMMQIKTDENKEVLEESNLDSNDDLIAVITAAIIASGNKNIIVKRISRTNNIQSNWEKTHNIEV</sequence>
<dbReference type="InterPro" id="IPR005899">
    <property type="entry name" value="Na_pump_deCOase"/>
</dbReference>
<evidence type="ECO:0008006" key="9">
    <source>
        <dbReference type="Google" id="ProtNLM"/>
    </source>
</evidence>
<evidence type="ECO:0000256" key="4">
    <source>
        <dbReference type="ARBA" id="ARBA00022989"/>
    </source>
</evidence>
<evidence type="ECO:0000313" key="8">
    <source>
        <dbReference type="Proteomes" id="UP001348492"/>
    </source>
</evidence>
<protein>
    <recommendedName>
        <fullName evidence="9">Oxaloacetate decarboxylase (Na(+) extruding)</fullName>
    </recommendedName>
</protein>
<keyword evidence="4 6" id="KW-1133">Transmembrane helix</keyword>
<evidence type="ECO:0000256" key="3">
    <source>
        <dbReference type="ARBA" id="ARBA00022692"/>
    </source>
</evidence>
<dbReference type="EMBL" id="CP117523">
    <property type="protein sequence ID" value="WWD82257.1"/>
    <property type="molecule type" value="Genomic_DNA"/>
</dbReference>
<feature type="transmembrane region" description="Helical" evidence="6">
    <location>
        <begin position="23"/>
        <end position="51"/>
    </location>
</feature>
<comment type="subcellular location">
    <subcellularLocation>
        <location evidence="1">Cell membrane</location>
    </subcellularLocation>
</comment>
<reference evidence="7 8" key="1">
    <citation type="journal article" date="2023" name="PLoS ONE">
        <title>Genome-based metabolic and phylogenomic analysis of three Terrisporobacter species.</title>
        <authorList>
            <person name="Boer T."/>
            <person name="Bengelsdorf F.R."/>
            <person name="Bomeke M."/>
            <person name="Daniel R."/>
            <person name="Poehlein A."/>
        </authorList>
    </citation>
    <scope>NUCLEOTIDE SEQUENCE [LARGE SCALE GENOMIC DNA]</scope>
    <source>
        <strain evidence="7 8">DSM 1288</strain>
    </source>
</reference>
<evidence type="ECO:0000256" key="2">
    <source>
        <dbReference type="ARBA" id="ARBA00022475"/>
    </source>
</evidence>
<organism evidence="7 8">
    <name type="scientific">Terrisporobacter glycolicus ATCC 14880 = DSM 1288</name>
    <dbReference type="NCBI Taxonomy" id="1121315"/>
    <lineage>
        <taxon>Bacteria</taxon>
        <taxon>Bacillati</taxon>
        <taxon>Bacillota</taxon>
        <taxon>Clostridia</taxon>
        <taxon>Peptostreptococcales</taxon>
        <taxon>Peptostreptococcaceae</taxon>
        <taxon>Terrisporobacter</taxon>
    </lineage>
</organism>
<accession>A0ABZ2ER74</accession>
<dbReference type="RefSeq" id="WP_018592365.1">
    <property type="nucleotide sequence ID" value="NZ_CP117523.1"/>
</dbReference>
<evidence type="ECO:0000256" key="5">
    <source>
        <dbReference type="ARBA" id="ARBA00023136"/>
    </source>
</evidence>
<dbReference type="Pfam" id="PF04277">
    <property type="entry name" value="OAD_gamma"/>
    <property type="match status" value="1"/>
</dbReference>
<keyword evidence="5 6" id="KW-0472">Membrane</keyword>
<dbReference type="NCBIfam" id="TIGR01195">
    <property type="entry name" value="oadG_fam"/>
    <property type="match status" value="1"/>
</dbReference>
<dbReference type="Proteomes" id="UP001348492">
    <property type="component" value="Chromosome"/>
</dbReference>